<dbReference type="KEGG" id="puo:RZN69_18530"/>
<dbReference type="SUPFAM" id="SSF51126">
    <property type="entry name" value="Pectin lyase-like"/>
    <property type="match status" value="1"/>
</dbReference>
<evidence type="ECO:0000256" key="1">
    <source>
        <dbReference type="ARBA" id="ARBA00001255"/>
    </source>
</evidence>
<feature type="domain" description="GLAA-B beta-barrel" evidence="10">
    <location>
        <begin position="354"/>
        <end position="419"/>
    </location>
</feature>
<keyword evidence="12" id="KW-1185">Reference proteome</keyword>
<organism evidence="11 12">
    <name type="scientific">Rubellicoccus peritrichatus</name>
    <dbReference type="NCBI Taxonomy" id="3080537"/>
    <lineage>
        <taxon>Bacteria</taxon>
        <taxon>Pseudomonadati</taxon>
        <taxon>Verrucomicrobiota</taxon>
        <taxon>Opitutia</taxon>
        <taxon>Puniceicoccales</taxon>
        <taxon>Cerasicoccaceae</taxon>
        <taxon>Rubellicoccus</taxon>
    </lineage>
</organism>
<feature type="signal peptide" evidence="7">
    <location>
        <begin position="1"/>
        <end position="21"/>
    </location>
</feature>
<keyword evidence="5" id="KW-0378">Hydrolase</keyword>
<dbReference type="InterPro" id="IPR039448">
    <property type="entry name" value="Beta_helix"/>
</dbReference>
<gene>
    <name evidence="11" type="ORF">RZN69_18530</name>
</gene>
<feature type="chain" id="PRO_5042878190" evidence="7">
    <location>
        <begin position="22"/>
        <end position="596"/>
    </location>
</feature>
<dbReference type="Pfam" id="PF23763">
    <property type="entry name" value="Beta-barrel_GLAA-B_I"/>
    <property type="match status" value="1"/>
</dbReference>
<comment type="catalytic activity">
    <reaction evidence="1">
        <text>Hydrolysis of terminal, non-reducing alpha-D-galactose residues in alpha-D-galactosides, including galactose oligosaccharides, galactomannans and galactolipids.</text>
        <dbReference type="EC" id="3.2.1.22"/>
    </reaction>
</comment>
<sequence>MIKKTTFAAFCFAGLLPIASAKTLSIADFGAKPGGPDTIPALKQALAAIKKEQATKLIFPSGTYHFFPDYADERYCFISNNDEGLKRIAFNLKDFENLEIDGNGSLFMFHGKINPVILEGSSNIRLKNFAIDFKRSFHSEGVIVADPEEGLDLRIDPTVFPYEIAGGILTFTDGDQTEERKTTTKSKKITFPYGGGLEFDPEKKEPAYLARDLWVGPAAIAKPLGDGVIRIMDPKLTGTPGNIFIFGPSHREHPGIVISRSQDTVIEDITIHHAAGMALIAQLSHNVQILRMKTGAREGSGRLLSATADATHFSNCTGKIEIGYCNFQVQKDDPSNLHGLYARISAQEDDKTFVIEMIHPQQYGIDFVDPNDELEFVNSRSLVTYGTGKVASVERINKQLTRVVMTEAVPKDFKVGDAIAEIRDYPEIHIHNCRMHGNRARGLLLNCRGKTLIEDNHFHVPGTAILFESDASFWYEQGGVRDCTIRGNVFENGNFGPLEWGTGVIEVRAGIEDEFKPSSRYNQNITIEDNTFILFDRNAVVRTFSVDGLTIRNNTIIYSEAYPNRGLKDELFDISYSDNVVIENNKVQELPENLTE</sequence>
<protein>
    <submittedName>
        <fullName evidence="11">Right-handed parallel beta-helix repeat-containing protein</fullName>
    </submittedName>
</protein>
<dbReference type="Pfam" id="PF13229">
    <property type="entry name" value="Beta_helix"/>
    <property type="match status" value="1"/>
</dbReference>
<dbReference type="InterPro" id="IPR012334">
    <property type="entry name" value="Pectin_lyas_fold"/>
</dbReference>
<evidence type="ECO:0000313" key="12">
    <source>
        <dbReference type="Proteomes" id="UP001304300"/>
    </source>
</evidence>
<evidence type="ECO:0000256" key="6">
    <source>
        <dbReference type="ARBA" id="ARBA00023295"/>
    </source>
</evidence>
<keyword evidence="3 7" id="KW-0732">Signal</keyword>
<keyword evidence="4" id="KW-0677">Repeat</keyword>
<evidence type="ECO:0000256" key="4">
    <source>
        <dbReference type="ARBA" id="ARBA00022737"/>
    </source>
</evidence>
<dbReference type="SMART" id="SM00710">
    <property type="entry name" value="PbH1"/>
    <property type="match status" value="6"/>
</dbReference>
<evidence type="ECO:0000313" key="11">
    <source>
        <dbReference type="EMBL" id="WOO40623.1"/>
    </source>
</evidence>
<reference evidence="11 12" key="1">
    <citation type="submission" date="2023-10" db="EMBL/GenBank/DDBJ databases">
        <title>Rubellicoccus peritrichatus gen. nov., sp. nov., isolated from an algae of coral reef tank.</title>
        <authorList>
            <person name="Luo J."/>
        </authorList>
    </citation>
    <scope>NUCLEOTIDE SEQUENCE [LARGE SCALE GENOMIC DNA]</scope>
    <source>
        <strain evidence="11 12">CR14</strain>
    </source>
</reference>
<dbReference type="InterPro" id="IPR057275">
    <property type="entry name" value="Beta-barrel_GLAA-B_I"/>
</dbReference>
<dbReference type="Pfam" id="PF23764">
    <property type="entry name" value="Beta-barrel_GLAA-B_II"/>
    <property type="match status" value="1"/>
</dbReference>
<dbReference type="RefSeq" id="WP_317832746.1">
    <property type="nucleotide sequence ID" value="NZ_CP136920.1"/>
</dbReference>
<dbReference type="GO" id="GO:0004557">
    <property type="term" value="F:alpha-galactosidase activity"/>
    <property type="evidence" value="ECO:0007669"/>
    <property type="project" value="UniProtKB-EC"/>
</dbReference>
<keyword evidence="6" id="KW-0326">Glycosidase</keyword>
<evidence type="ECO:0000256" key="2">
    <source>
        <dbReference type="ARBA" id="ARBA00001271"/>
    </source>
</evidence>
<comment type="catalytic activity">
    <reaction evidence="2">
        <text>Hydrolysis of terminal, non-reducing branched (1-&gt;3)-alpha-D-galactosidic residues, producing free D-galactose.</text>
        <dbReference type="EC" id="3.2.1.n1"/>
    </reaction>
</comment>
<dbReference type="Proteomes" id="UP001304300">
    <property type="component" value="Chromosome"/>
</dbReference>
<evidence type="ECO:0000256" key="5">
    <source>
        <dbReference type="ARBA" id="ARBA00022801"/>
    </source>
</evidence>
<feature type="domain" description="Right handed beta helix" evidence="8">
    <location>
        <begin position="428"/>
        <end position="588"/>
    </location>
</feature>
<dbReference type="InterPro" id="IPR056441">
    <property type="entry name" value="Beta-barrel_GLAA-B_II"/>
</dbReference>
<dbReference type="Gene3D" id="2.160.20.10">
    <property type="entry name" value="Single-stranded right-handed beta-helix, Pectin lyase-like"/>
    <property type="match status" value="2"/>
</dbReference>
<accession>A0AAQ3QUP6</accession>
<evidence type="ECO:0000259" key="8">
    <source>
        <dbReference type="Pfam" id="PF13229"/>
    </source>
</evidence>
<dbReference type="EMBL" id="CP136920">
    <property type="protein sequence ID" value="WOO40623.1"/>
    <property type="molecule type" value="Genomic_DNA"/>
</dbReference>
<evidence type="ECO:0000256" key="3">
    <source>
        <dbReference type="ARBA" id="ARBA00022729"/>
    </source>
</evidence>
<dbReference type="InterPro" id="IPR011050">
    <property type="entry name" value="Pectin_lyase_fold/virulence"/>
</dbReference>
<name>A0AAQ3QUP6_9BACT</name>
<evidence type="ECO:0000259" key="10">
    <source>
        <dbReference type="Pfam" id="PF23764"/>
    </source>
</evidence>
<dbReference type="InterPro" id="IPR006626">
    <property type="entry name" value="PbH1"/>
</dbReference>
<proteinExistence type="predicted"/>
<dbReference type="AlphaFoldDB" id="A0AAQ3QUP6"/>
<evidence type="ECO:0000259" key="9">
    <source>
        <dbReference type="Pfam" id="PF23763"/>
    </source>
</evidence>
<feature type="domain" description="GLAA-B beta-barrel" evidence="9">
    <location>
        <begin position="139"/>
        <end position="234"/>
    </location>
</feature>
<evidence type="ECO:0000256" key="7">
    <source>
        <dbReference type="SAM" id="SignalP"/>
    </source>
</evidence>